<dbReference type="InterPro" id="IPR050167">
    <property type="entry name" value="Ser_Thr_protein_kinase"/>
</dbReference>
<dbReference type="InterPro" id="IPR001245">
    <property type="entry name" value="Ser-Thr/Tyr_kinase_cat_dom"/>
</dbReference>
<dbReference type="InterPro" id="IPR000719">
    <property type="entry name" value="Prot_kinase_dom"/>
</dbReference>
<dbReference type="AlphaFoldDB" id="A0A397T1C1"/>
<dbReference type="GO" id="GO:0007165">
    <property type="term" value="P:signal transduction"/>
    <property type="evidence" value="ECO:0007669"/>
    <property type="project" value="TreeGrafter"/>
</dbReference>
<dbReference type="Gene3D" id="1.10.510.10">
    <property type="entry name" value="Transferase(Phosphotransferase) domain 1"/>
    <property type="match status" value="1"/>
</dbReference>
<evidence type="ECO:0000313" key="3">
    <source>
        <dbReference type="Proteomes" id="UP000265703"/>
    </source>
</evidence>
<keyword evidence="3" id="KW-1185">Reference proteome</keyword>
<evidence type="ECO:0000313" key="2">
    <source>
        <dbReference type="EMBL" id="RIA88844.1"/>
    </source>
</evidence>
<evidence type="ECO:0000259" key="1">
    <source>
        <dbReference type="PROSITE" id="PS50011"/>
    </source>
</evidence>
<reference evidence="2 3" key="1">
    <citation type="submission" date="2018-06" db="EMBL/GenBank/DDBJ databases">
        <title>Comparative genomics reveals the genomic features of Rhizophagus irregularis, R. cerebriforme, R. diaphanum and Gigaspora rosea, and their symbiotic lifestyle signature.</title>
        <authorList>
            <person name="Morin E."/>
            <person name="San Clemente H."/>
            <person name="Chen E.C.H."/>
            <person name="De La Providencia I."/>
            <person name="Hainaut M."/>
            <person name="Kuo A."/>
            <person name="Kohler A."/>
            <person name="Murat C."/>
            <person name="Tang N."/>
            <person name="Roy S."/>
            <person name="Loubradou J."/>
            <person name="Henrissat B."/>
            <person name="Grigoriev I.V."/>
            <person name="Corradi N."/>
            <person name="Roux C."/>
            <person name="Martin F.M."/>
        </authorList>
    </citation>
    <scope>NUCLEOTIDE SEQUENCE [LARGE SCALE GENOMIC DNA]</scope>
    <source>
        <strain evidence="2 3">DAOM 227022</strain>
    </source>
</reference>
<dbReference type="OrthoDB" id="10261027at2759"/>
<gene>
    <name evidence="2" type="ORF">C1645_713066</name>
</gene>
<dbReference type="PANTHER" id="PTHR23257">
    <property type="entry name" value="SERINE-THREONINE PROTEIN KINASE"/>
    <property type="match status" value="1"/>
</dbReference>
<dbReference type="SUPFAM" id="SSF56112">
    <property type="entry name" value="Protein kinase-like (PK-like)"/>
    <property type="match status" value="1"/>
</dbReference>
<keyword evidence="2" id="KW-0808">Transferase</keyword>
<comment type="caution">
    <text evidence="2">The sequence shown here is derived from an EMBL/GenBank/DDBJ whole genome shotgun (WGS) entry which is preliminary data.</text>
</comment>
<dbReference type="PROSITE" id="PS50011">
    <property type="entry name" value="PROTEIN_KINASE_DOM"/>
    <property type="match status" value="1"/>
</dbReference>
<proteinExistence type="predicted"/>
<dbReference type="PRINTS" id="PR00109">
    <property type="entry name" value="TYRKINASE"/>
</dbReference>
<organism evidence="2 3">
    <name type="scientific">Glomus cerebriforme</name>
    <dbReference type="NCBI Taxonomy" id="658196"/>
    <lineage>
        <taxon>Eukaryota</taxon>
        <taxon>Fungi</taxon>
        <taxon>Fungi incertae sedis</taxon>
        <taxon>Mucoromycota</taxon>
        <taxon>Glomeromycotina</taxon>
        <taxon>Glomeromycetes</taxon>
        <taxon>Glomerales</taxon>
        <taxon>Glomeraceae</taxon>
        <taxon>Glomus</taxon>
    </lineage>
</organism>
<dbReference type="EMBL" id="QKYT01000244">
    <property type="protein sequence ID" value="RIA88844.1"/>
    <property type="molecule type" value="Genomic_DNA"/>
</dbReference>
<protein>
    <submittedName>
        <fullName evidence="2">Kinase-like domain-containing protein</fullName>
    </submittedName>
</protein>
<dbReference type="Proteomes" id="UP000265703">
    <property type="component" value="Unassembled WGS sequence"/>
</dbReference>
<dbReference type="InterPro" id="IPR011009">
    <property type="entry name" value="Kinase-like_dom_sf"/>
</dbReference>
<sequence>MIRGLKIIHNARIIHKDYHSGNIFIYNSVITATGDFGLSKSAMNDDDNDIYGIIPYVPPEVLQGKKYTEASDIYSFGMIMWELMTGRRPFWDKNHDTDLIIEICDGLRPLIVTSAPEGYIELMKQCWHSDPNERPTATGLEERFSNIYYKEQSCFNKKNPTEIIKSPDIGPITTNNPGAIYKSRPLSVMIKSAESTRNLKIQNKRKFEDNSSGNNFKDGNNVKKIKLNKNNDYWTKELGFDIDDNIKSSKPNNNNYISKEIGFD</sequence>
<name>A0A397T1C1_9GLOM</name>
<accession>A0A397T1C1</accession>
<dbReference type="GO" id="GO:0004672">
    <property type="term" value="F:protein kinase activity"/>
    <property type="evidence" value="ECO:0007669"/>
    <property type="project" value="InterPro"/>
</dbReference>
<dbReference type="STRING" id="658196.A0A397T1C1"/>
<feature type="domain" description="Protein kinase" evidence="1">
    <location>
        <begin position="1"/>
        <end position="149"/>
    </location>
</feature>
<keyword evidence="2" id="KW-0418">Kinase</keyword>
<dbReference type="GO" id="GO:0005524">
    <property type="term" value="F:ATP binding"/>
    <property type="evidence" value="ECO:0007669"/>
    <property type="project" value="InterPro"/>
</dbReference>
<dbReference type="Pfam" id="PF07714">
    <property type="entry name" value="PK_Tyr_Ser-Thr"/>
    <property type="match status" value="1"/>
</dbReference>
<feature type="non-terminal residue" evidence="2">
    <location>
        <position position="264"/>
    </location>
</feature>
<dbReference type="GO" id="GO:0005737">
    <property type="term" value="C:cytoplasm"/>
    <property type="evidence" value="ECO:0007669"/>
    <property type="project" value="TreeGrafter"/>
</dbReference>